<gene>
    <name evidence="1" type="ORF">H4219_003372</name>
</gene>
<evidence type="ECO:0000313" key="1">
    <source>
        <dbReference type="EMBL" id="KAJ1917182.1"/>
    </source>
</evidence>
<dbReference type="Pfam" id="PF10775">
    <property type="entry name" value="ATP_sub_h"/>
    <property type="match status" value="1"/>
</dbReference>
<comment type="caution">
    <text evidence="1">The sequence shown here is derived from an EMBL/GenBank/DDBJ whole genome shotgun (WGS) entry which is preliminary data.</text>
</comment>
<proteinExistence type="predicted"/>
<sequence>MLFSAVRMQAARATRNLTSSSVNKDFLRDLYVKEIRSYKPEASANKSDIAVPKTEADLATQLEKYAKGDVVA</sequence>
<dbReference type="AlphaFoldDB" id="A0A9W8A4E8"/>
<dbReference type="InterPro" id="IPR019711">
    <property type="entry name" value="ATP_synth_F0_suH"/>
</dbReference>
<dbReference type="Proteomes" id="UP001150538">
    <property type="component" value="Unassembled WGS sequence"/>
</dbReference>
<protein>
    <recommendedName>
        <fullName evidence="3">ATP synthase-coupling factor 6, mitochondrial</fullName>
    </recommendedName>
</protein>
<keyword evidence="2" id="KW-1185">Reference proteome</keyword>
<evidence type="ECO:0008006" key="3">
    <source>
        <dbReference type="Google" id="ProtNLM"/>
    </source>
</evidence>
<organism evidence="1 2">
    <name type="scientific">Mycoemilia scoparia</name>
    <dbReference type="NCBI Taxonomy" id="417184"/>
    <lineage>
        <taxon>Eukaryota</taxon>
        <taxon>Fungi</taxon>
        <taxon>Fungi incertae sedis</taxon>
        <taxon>Zoopagomycota</taxon>
        <taxon>Kickxellomycotina</taxon>
        <taxon>Kickxellomycetes</taxon>
        <taxon>Kickxellales</taxon>
        <taxon>Kickxellaceae</taxon>
        <taxon>Mycoemilia</taxon>
    </lineage>
</organism>
<name>A0A9W8A4E8_9FUNG</name>
<dbReference type="EMBL" id="JANBPU010000079">
    <property type="protein sequence ID" value="KAJ1917182.1"/>
    <property type="molecule type" value="Genomic_DNA"/>
</dbReference>
<dbReference type="GO" id="GO:0015986">
    <property type="term" value="P:proton motive force-driven ATP synthesis"/>
    <property type="evidence" value="ECO:0007669"/>
    <property type="project" value="InterPro"/>
</dbReference>
<accession>A0A9W8A4E8</accession>
<evidence type="ECO:0000313" key="2">
    <source>
        <dbReference type="Proteomes" id="UP001150538"/>
    </source>
</evidence>
<reference evidence="1" key="1">
    <citation type="submission" date="2022-07" db="EMBL/GenBank/DDBJ databases">
        <title>Phylogenomic reconstructions and comparative analyses of Kickxellomycotina fungi.</title>
        <authorList>
            <person name="Reynolds N.K."/>
            <person name="Stajich J.E."/>
            <person name="Barry K."/>
            <person name="Grigoriev I.V."/>
            <person name="Crous P."/>
            <person name="Smith M.E."/>
        </authorList>
    </citation>
    <scope>NUCLEOTIDE SEQUENCE</scope>
    <source>
        <strain evidence="1">NBRC 100468</strain>
    </source>
</reference>
<dbReference type="OrthoDB" id="274752at2759"/>